<gene>
    <name evidence="2" type="ORF">AU511_15185</name>
</gene>
<dbReference type="EMBL" id="LUTP01000060">
    <property type="protein sequence ID" value="OSN03288.1"/>
    <property type="molecule type" value="Genomic_DNA"/>
</dbReference>
<reference evidence="2 3" key="1">
    <citation type="submission" date="2016-02" db="EMBL/GenBank/DDBJ databases">
        <title>Species-wide whole genome sequencing reveals diversity, host range in Lonsdalea quercina.</title>
        <authorList>
            <person name="Li Y."/>
        </authorList>
    </citation>
    <scope>NUCLEOTIDE SEQUENCE [LARGE SCALE GENOMIC DNA]</scope>
    <source>
        <strain evidence="2 3">LMG 26264</strain>
    </source>
</reference>
<accession>A0A1X3RNH3</accession>
<evidence type="ECO:0000256" key="1">
    <source>
        <dbReference type="SAM" id="Phobius"/>
    </source>
</evidence>
<feature type="transmembrane region" description="Helical" evidence="1">
    <location>
        <begin position="29"/>
        <end position="53"/>
    </location>
</feature>
<feature type="transmembrane region" description="Helical" evidence="1">
    <location>
        <begin position="5"/>
        <end position="23"/>
    </location>
</feature>
<evidence type="ECO:0000313" key="3">
    <source>
        <dbReference type="Proteomes" id="UP000194020"/>
    </source>
</evidence>
<dbReference type="OrthoDB" id="6431046at2"/>
<name>A0A1X3RNH3_9GAMM</name>
<comment type="caution">
    <text evidence="2">The sequence shown here is derived from an EMBL/GenBank/DDBJ whole genome shotgun (WGS) entry which is preliminary data.</text>
</comment>
<dbReference type="RefSeq" id="WP_094110211.1">
    <property type="nucleotide sequence ID" value="NZ_LUTP01000060.1"/>
</dbReference>
<protein>
    <submittedName>
        <fullName evidence="2">Uncharacterized protein</fullName>
    </submittedName>
</protein>
<dbReference type="AlphaFoldDB" id="A0A1X3RNH3"/>
<sequence length="227" mass="26790">MKLTFAFLVMNYLLLIIGRLYQFDDSTFLWTYYSTMLPLIWLIAPICIIVFLRRRFRQKWIYIGSTLALHVFMTVWINYIGDISAKFTFGKPAIYPSQMGHFVVVNPPQGQQALIDLIMKYFEQHPFDKTEEEYYTNFYRRSVDTPINGKITLTHWWDQSPTGPDPRYIDTFDYSIASFASFNRYKTGKPRNTLSIWLNGDYGYKCEKNETTIVIIEPNKPQDPTCD</sequence>
<keyword evidence="1" id="KW-0812">Transmembrane</keyword>
<keyword evidence="1" id="KW-0472">Membrane</keyword>
<organism evidence="2 3">
    <name type="scientific">Lonsdalea iberica</name>
    <dbReference type="NCBI Taxonomy" id="1082703"/>
    <lineage>
        <taxon>Bacteria</taxon>
        <taxon>Pseudomonadati</taxon>
        <taxon>Pseudomonadota</taxon>
        <taxon>Gammaproteobacteria</taxon>
        <taxon>Enterobacterales</taxon>
        <taxon>Pectobacteriaceae</taxon>
        <taxon>Lonsdalea</taxon>
    </lineage>
</organism>
<keyword evidence="1" id="KW-1133">Transmembrane helix</keyword>
<dbReference type="Proteomes" id="UP000194020">
    <property type="component" value="Unassembled WGS sequence"/>
</dbReference>
<evidence type="ECO:0000313" key="2">
    <source>
        <dbReference type="EMBL" id="OSN03288.1"/>
    </source>
</evidence>
<feature type="transmembrane region" description="Helical" evidence="1">
    <location>
        <begin position="60"/>
        <end position="79"/>
    </location>
</feature>
<proteinExistence type="predicted"/>